<evidence type="ECO:0008006" key="4">
    <source>
        <dbReference type="Google" id="ProtNLM"/>
    </source>
</evidence>
<keyword evidence="1" id="KW-0472">Membrane</keyword>
<feature type="non-terminal residue" evidence="2">
    <location>
        <position position="304"/>
    </location>
</feature>
<dbReference type="EMBL" id="BTSX01000004">
    <property type="protein sequence ID" value="GMS94304.1"/>
    <property type="molecule type" value="Genomic_DNA"/>
</dbReference>
<keyword evidence="3" id="KW-1185">Reference proteome</keyword>
<evidence type="ECO:0000256" key="1">
    <source>
        <dbReference type="SAM" id="Phobius"/>
    </source>
</evidence>
<feature type="transmembrane region" description="Helical" evidence="1">
    <location>
        <begin position="195"/>
        <end position="222"/>
    </location>
</feature>
<keyword evidence="1" id="KW-0812">Transmembrane</keyword>
<dbReference type="SUPFAM" id="SSF81321">
    <property type="entry name" value="Family A G protein-coupled receptor-like"/>
    <property type="match status" value="1"/>
</dbReference>
<gene>
    <name evidence="2" type="ORF">PENTCL1PPCAC_16479</name>
</gene>
<dbReference type="PANTHER" id="PTHR22943:SF248">
    <property type="entry name" value="SEVEN TM RECEPTOR"/>
    <property type="match status" value="1"/>
</dbReference>
<feature type="transmembrane region" description="Helical" evidence="1">
    <location>
        <begin position="48"/>
        <end position="70"/>
    </location>
</feature>
<accession>A0AAV5TJ11</accession>
<dbReference type="Proteomes" id="UP001432027">
    <property type="component" value="Unassembled WGS sequence"/>
</dbReference>
<feature type="transmembrane region" description="Helical" evidence="1">
    <location>
        <begin position="18"/>
        <end position="36"/>
    </location>
</feature>
<feature type="transmembrane region" description="Helical" evidence="1">
    <location>
        <begin position="90"/>
        <end position="111"/>
    </location>
</feature>
<reference evidence="2" key="1">
    <citation type="submission" date="2023-10" db="EMBL/GenBank/DDBJ databases">
        <title>Genome assembly of Pristionchus species.</title>
        <authorList>
            <person name="Yoshida K."/>
            <person name="Sommer R.J."/>
        </authorList>
    </citation>
    <scope>NUCLEOTIDE SEQUENCE</scope>
    <source>
        <strain evidence="2">RS0144</strain>
    </source>
</reference>
<protein>
    <recommendedName>
        <fullName evidence="4">G protein-coupled receptor</fullName>
    </recommendedName>
</protein>
<feature type="transmembrane region" description="Helical" evidence="1">
    <location>
        <begin position="132"/>
        <end position="154"/>
    </location>
</feature>
<dbReference type="Pfam" id="PF10326">
    <property type="entry name" value="7TM_GPCR_Str"/>
    <property type="match status" value="1"/>
</dbReference>
<dbReference type="InterPro" id="IPR019428">
    <property type="entry name" value="7TM_GPCR_serpentine_rcpt_Str"/>
</dbReference>
<sequence>MASDQIKDLFQFFTTFEIVNNVAAVISNLFLTYLVLFRSSRELGGYRYLLLAFAVNDIYFPIVHFLTLPVCFAYNNAFIMFSYGMFTSTVSISLFASAYSQTMPLLAHLYVYRLIALKWPRHLEFYLTRNTFLLFAVTLGVAAPAWFFNCYINYGSDQETRDYVQPILNEYFNGDGKEFIGALFYSVDGTFRMRAFLATMGFNSIMTISVSIIVFCSVSIVLHFRSGSDDRSEKTKKMQRQLFYTLCLQMIVPMIFVYLPCAGAINLAMFGFCTSVFPNLTTSVSSFFPLADSFVVMYGVKSYR</sequence>
<feature type="transmembrane region" description="Helical" evidence="1">
    <location>
        <begin position="280"/>
        <end position="300"/>
    </location>
</feature>
<evidence type="ECO:0000313" key="3">
    <source>
        <dbReference type="Proteomes" id="UP001432027"/>
    </source>
</evidence>
<evidence type="ECO:0000313" key="2">
    <source>
        <dbReference type="EMBL" id="GMS94304.1"/>
    </source>
</evidence>
<dbReference type="Gene3D" id="1.20.1070.10">
    <property type="entry name" value="Rhodopsin 7-helix transmembrane proteins"/>
    <property type="match status" value="1"/>
</dbReference>
<organism evidence="2 3">
    <name type="scientific">Pristionchus entomophagus</name>
    <dbReference type="NCBI Taxonomy" id="358040"/>
    <lineage>
        <taxon>Eukaryota</taxon>
        <taxon>Metazoa</taxon>
        <taxon>Ecdysozoa</taxon>
        <taxon>Nematoda</taxon>
        <taxon>Chromadorea</taxon>
        <taxon>Rhabditida</taxon>
        <taxon>Rhabditina</taxon>
        <taxon>Diplogasteromorpha</taxon>
        <taxon>Diplogasteroidea</taxon>
        <taxon>Neodiplogasteridae</taxon>
        <taxon>Pristionchus</taxon>
    </lineage>
</organism>
<feature type="transmembrane region" description="Helical" evidence="1">
    <location>
        <begin position="242"/>
        <end position="268"/>
    </location>
</feature>
<comment type="caution">
    <text evidence="2">The sequence shown here is derived from an EMBL/GenBank/DDBJ whole genome shotgun (WGS) entry which is preliminary data.</text>
</comment>
<proteinExistence type="predicted"/>
<keyword evidence="1" id="KW-1133">Transmembrane helix</keyword>
<dbReference type="PANTHER" id="PTHR22943">
    <property type="entry name" value="7-TRANSMEMBRANE DOMAIN RECEPTOR C.ELEGANS"/>
    <property type="match status" value="1"/>
</dbReference>
<name>A0AAV5TJ11_9BILA</name>
<dbReference type="AlphaFoldDB" id="A0AAV5TJ11"/>